<reference evidence="1" key="1">
    <citation type="submission" date="2018-05" db="EMBL/GenBank/DDBJ databases">
        <authorList>
            <person name="Lanie J.A."/>
            <person name="Ng W.-L."/>
            <person name="Kazmierczak K.M."/>
            <person name="Andrzejewski T.M."/>
            <person name="Davidsen T.M."/>
            <person name="Wayne K.J."/>
            <person name="Tettelin H."/>
            <person name="Glass J.I."/>
            <person name="Rusch D."/>
            <person name="Podicherti R."/>
            <person name="Tsui H.-C.T."/>
            <person name="Winkler M.E."/>
        </authorList>
    </citation>
    <scope>NUCLEOTIDE SEQUENCE</scope>
</reference>
<name>A0A382WKU8_9ZZZZ</name>
<dbReference type="AlphaFoldDB" id="A0A382WKU8"/>
<dbReference type="EMBL" id="UINC01160534">
    <property type="protein sequence ID" value="SVD59240.1"/>
    <property type="molecule type" value="Genomic_DNA"/>
</dbReference>
<proteinExistence type="predicted"/>
<evidence type="ECO:0000313" key="1">
    <source>
        <dbReference type="EMBL" id="SVD59240.1"/>
    </source>
</evidence>
<feature type="non-terminal residue" evidence="1">
    <location>
        <position position="83"/>
    </location>
</feature>
<organism evidence="1">
    <name type="scientific">marine metagenome</name>
    <dbReference type="NCBI Taxonomy" id="408172"/>
    <lineage>
        <taxon>unclassified sequences</taxon>
        <taxon>metagenomes</taxon>
        <taxon>ecological metagenomes</taxon>
    </lineage>
</organism>
<sequence length="83" mass="8940">MAVIEQLGNLEYKITLNTTELERGQKKASSVMSRLDTSLGRLANLNLASQGVMAFSKRLIGMGASVIKAATTMQSLERGLRAV</sequence>
<accession>A0A382WKU8</accession>
<gene>
    <name evidence="1" type="ORF">METZ01_LOCUS412094</name>
</gene>
<protein>
    <submittedName>
        <fullName evidence="1">Uncharacterized protein</fullName>
    </submittedName>
</protein>